<dbReference type="EMBL" id="BJXR01000060">
    <property type="protein sequence ID" value="GEN12382.1"/>
    <property type="molecule type" value="Genomic_DNA"/>
</dbReference>
<evidence type="ECO:0000313" key="5">
    <source>
        <dbReference type="Proteomes" id="UP000321514"/>
    </source>
</evidence>
<accession>A0A511TG72</accession>
<dbReference type="EMBL" id="FOIB01000003">
    <property type="protein sequence ID" value="SET75174.1"/>
    <property type="molecule type" value="Genomic_DNA"/>
</dbReference>
<proteinExistence type="predicted"/>
<dbReference type="STRING" id="1334629.MFUL124B02_24855"/>
<reference evidence="2 5" key="2">
    <citation type="submission" date="2019-07" db="EMBL/GenBank/DDBJ databases">
        <title>Whole genome shotgun sequence of Myxococcus fulvus NBRC 100333.</title>
        <authorList>
            <person name="Hosoyama A."/>
            <person name="Uohara A."/>
            <person name="Ohji S."/>
            <person name="Ichikawa N."/>
        </authorList>
    </citation>
    <scope>NUCLEOTIDE SEQUENCE [LARGE SCALE GENOMIC DNA]</scope>
    <source>
        <strain evidence="2 5">NBRC 100333</strain>
    </source>
</reference>
<dbReference type="Proteomes" id="UP000183760">
    <property type="component" value="Unassembled WGS sequence"/>
</dbReference>
<dbReference type="RefSeq" id="WP_046714249.1">
    <property type="nucleotide sequence ID" value="NZ_BJXR01000060.1"/>
</dbReference>
<comment type="caution">
    <text evidence="2">The sequence shown here is derived from an EMBL/GenBank/DDBJ whole genome shotgun (WGS) entry which is preliminary data.</text>
</comment>
<dbReference type="AlphaFoldDB" id="A0A511TG72"/>
<keyword evidence="1" id="KW-0812">Transmembrane</keyword>
<gene>
    <name evidence="2" type="ORF">MFU01_74190</name>
    <name evidence="3" type="ORF">SAMN05443572_10364</name>
</gene>
<evidence type="ECO:0000256" key="1">
    <source>
        <dbReference type="SAM" id="Phobius"/>
    </source>
</evidence>
<sequence length="188" mass="19826">MNAQVLHGWLPSLTTALGCAVGCWLAVSQAQQSQQQRVEQLTDEVGSLRRALEARAHAAGAGLMVGASSTVVSGQGRLSGEELDAMALRVATLLNASGGPVVGPLEPEVQAPSVPELSSEQRESATRVGTMVDRVVSNGRMTAQDVLEIRRELAHLRGRPEADALRKKLIVAINQDRLIPAPDADGLP</sequence>
<dbReference type="OrthoDB" id="9965040at2"/>
<evidence type="ECO:0000313" key="4">
    <source>
        <dbReference type="Proteomes" id="UP000183760"/>
    </source>
</evidence>
<keyword evidence="1" id="KW-1133">Transmembrane helix</keyword>
<protein>
    <submittedName>
        <fullName evidence="2">Uncharacterized protein</fullName>
    </submittedName>
</protein>
<reference evidence="3 4" key="1">
    <citation type="submission" date="2016-10" db="EMBL/GenBank/DDBJ databases">
        <authorList>
            <person name="Varghese N."/>
            <person name="Submissions S."/>
        </authorList>
    </citation>
    <scope>NUCLEOTIDE SEQUENCE [LARGE SCALE GENOMIC DNA]</scope>
    <source>
        <strain evidence="3 4">DSM 16525</strain>
    </source>
</reference>
<feature type="transmembrane region" description="Helical" evidence="1">
    <location>
        <begin position="6"/>
        <end position="27"/>
    </location>
</feature>
<organism evidence="2 5">
    <name type="scientific">Myxococcus fulvus</name>
    <dbReference type="NCBI Taxonomy" id="33"/>
    <lineage>
        <taxon>Bacteria</taxon>
        <taxon>Pseudomonadati</taxon>
        <taxon>Myxococcota</taxon>
        <taxon>Myxococcia</taxon>
        <taxon>Myxococcales</taxon>
        <taxon>Cystobacterineae</taxon>
        <taxon>Myxococcaceae</taxon>
        <taxon>Myxococcus</taxon>
    </lineage>
</organism>
<keyword evidence="1" id="KW-0472">Membrane</keyword>
<name>A0A511TG72_MYXFU</name>
<keyword evidence="4" id="KW-1185">Reference proteome</keyword>
<dbReference type="Proteomes" id="UP000321514">
    <property type="component" value="Unassembled WGS sequence"/>
</dbReference>
<evidence type="ECO:0000313" key="3">
    <source>
        <dbReference type="EMBL" id="SET75174.1"/>
    </source>
</evidence>
<evidence type="ECO:0000313" key="2">
    <source>
        <dbReference type="EMBL" id="GEN12382.1"/>
    </source>
</evidence>